<name>A0AAD9EFZ8_9PEZI</name>
<evidence type="ECO:0000256" key="1">
    <source>
        <dbReference type="SAM" id="MobiDB-lite"/>
    </source>
</evidence>
<protein>
    <submittedName>
        <fullName evidence="2">Uncharacterized protein</fullName>
    </submittedName>
</protein>
<dbReference type="Proteomes" id="UP001243330">
    <property type="component" value="Unassembled WGS sequence"/>
</dbReference>
<feature type="region of interest" description="Disordered" evidence="1">
    <location>
        <begin position="77"/>
        <end position="97"/>
    </location>
</feature>
<dbReference type="AlphaFoldDB" id="A0AAD9EFZ8"/>
<accession>A0AAD9EFZ8</accession>
<reference evidence="2" key="1">
    <citation type="submission" date="2023-01" db="EMBL/GenBank/DDBJ databases">
        <title>Colletotrichum chrysophilum M932 genome sequence.</title>
        <authorList>
            <person name="Baroncelli R."/>
        </authorList>
    </citation>
    <scope>NUCLEOTIDE SEQUENCE</scope>
    <source>
        <strain evidence="2">M932</strain>
    </source>
</reference>
<comment type="caution">
    <text evidence="2">The sequence shown here is derived from an EMBL/GenBank/DDBJ whole genome shotgun (WGS) entry which is preliminary data.</text>
</comment>
<organism evidence="2 3">
    <name type="scientific">Colletotrichum chrysophilum</name>
    <dbReference type="NCBI Taxonomy" id="1836956"/>
    <lineage>
        <taxon>Eukaryota</taxon>
        <taxon>Fungi</taxon>
        <taxon>Dikarya</taxon>
        <taxon>Ascomycota</taxon>
        <taxon>Pezizomycotina</taxon>
        <taxon>Sordariomycetes</taxon>
        <taxon>Hypocreomycetidae</taxon>
        <taxon>Glomerellales</taxon>
        <taxon>Glomerellaceae</taxon>
        <taxon>Colletotrichum</taxon>
        <taxon>Colletotrichum gloeosporioides species complex</taxon>
    </lineage>
</organism>
<sequence>MTGSGGWDPAVKPSPPMDHFNGAACGPEALDVTTPKHISAYQVGAAGQYRAMSPGLNCRYRLPLALCRPTSHIALSTSRAGGNQGKGRDKQQEREEWKSNVLVAAAAWNASQASPRSRLPGGTRSQNGTGSPENAIDDAGPATRQCDPGRCPVMGWALGREIASPRSLRFRLLISWVGGPGEHTVPPRVPAASQPDPVATTGEALGIQSAGKAMKTSRHAAGWVVRAESGGRRAGSLDIGYRDRSWCWR</sequence>
<evidence type="ECO:0000313" key="3">
    <source>
        <dbReference type="Proteomes" id="UP001243330"/>
    </source>
</evidence>
<feature type="region of interest" description="Disordered" evidence="1">
    <location>
        <begin position="109"/>
        <end position="147"/>
    </location>
</feature>
<dbReference type="EMBL" id="JAQOWY010000363">
    <property type="protein sequence ID" value="KAK1843346.1"/>
    <property type="molecule type" value="Genomic_DNA"/>
</dbReference>
<feature type="compositionally biased region" description="Polar residues" evidence="1">
    <location>
        <begin position="123"/>
        <end position="132"/>
    </location>
</feature>
<evidence type="ECO:0000313" key="2">
    <source>
        <dbReference type="EMBL" id="KAK1843346.1"/>
    </source>
</evidence>
<feature type="compositionally biased region" description="Basic and acidic residues" evidence="1">
    <location>
        <begin position="86"/>
        <end position="97"/>
    </location>
</feature>
<keyword evidence="3" id="KW-1185">Reference proteome</keyword>
<gene>
    <name evidence="2" type="ORF">CCHR01_14041</name>
</gene>
<proteinExistence type="predicted"/>